<evidence type="ECO:0000313" key="2">
    <source>
        <dbReference type="Proteomes" id="UP000296049"/>
    </source>
</evidence>
<proteinExistence type="predicted"/>
<accession>R0M448</accession>
<evidence type="ECO:0000313" key="1">
    <source>
        <dbReference type="EMBL" id="EOB07418.1"/>
    </source>
</evidence>
<dbReference type="Proteomes" id="UP000296049">
    <property type="component" value="Unassembled WGS sequence"/>
</dbReference>
<dbReference type="EMBL" id="KB742527">
    <property type="protein sequence ID" value="EOB07418.1"/>
    <property type="molecule type" value="Genomic_DNA"/>
</dbReference>
<dbReference type="AlphaFoldDB" id="R0M448"/>
<protein>
    <submittedName>
        <fullName evidence="1">Uncharacterized protein</fullName>
    </submittedName>
</protein>
<keyword evidence="2" id="KW-1185">Reference proteome</keyword>
<organism evidence="1 2">
    <name type="scientific">Anas platyrhynchos</name>
    <name type="common">Mallard</name>
    <name type="synonym">Anas boschas</name>
    <dbReference type="NCBI Taxonomy" id="8839"/>
    <lineage>
        <taxon>Eukaryota</taxon>
        <taxon>Metazoa</taxon>
        <taxon>Chordata</taxon>
        <taxon>Craniata</taxon>
        <taxon>Vertebrata</taxon>
        <taxon>Euteleostomi</taxon>
        <taxon>Archelosauria</taxon>
        <taxon>Archosauria</taxon>
        <taxon>Dinosauria</taxon>
        <taxon>Saurischia</taxon>
        <taxon>Theropoda</taxon>
        <taxon>Coelurosauria</taxon>
        <taxon>Aves</taxon>
        <taxon>Neognathae</taxon>
        <taxon>Galloanserae</taxon>
        <taxon>Anseriformes</taxon>
        <taxon>Anatidae</taxon>
        <taxon>Anatinae</taxon>
        <taxon>Anas</taxon>
    </lineage>
</organism>
<name>R0M448_ANAPL</name>
<gene>
    <name evidence="1" type="ORF">Anapl_03605</name>
</gene>
<sequence>MAWTTQDSSTGVAGFRVCGVCDHKTKSLLNVLEPQARLTACRYTANSLSPQSIFRDLNPFSELTSNDIGKTTREISAKAGQTSLLKCISSLSARFKRAQCGLTATRWQSGTAPEDGGFDWNDARFRGGIKMPYSFSPSHVQVLPSLFVRSGSFWKHLLAQNILRISRIRSTNLEAVLFRNADMWAKGNQSVPFNAAENFKVCPR</sequence>
<reference evidence="2" key="1">
    <citation type="journal article" date="2013" name="Nat. Genet.">
        <title>The duck genome and transcriptome provide insight into an avian influenza virus reservoir species.</title>
        <authorList>
            <person name="Huang Y."/>
            <person name="Li Y."/>
            <person name="Burt D.W."/>
            <person name="Chen H."/>
            <person name="Zhang Y."/>
            <person name="Qian W."/>
            <person name="Kim H."/>
            <person name="Gan S."/>
            <person name="Zhao Y."/>
            <person name="Li J."/>
            <person name="Yi K."/>
            <person name="Feng H."/>
            <person name="Zhu P."/>
            <person name="Li B."/>
            <person name="Liu Q."/>
            <person name="Fairley S."/>
            <person name="Magor K.E."/>
            <person name="Du Z."/>
            <person name="Hu X."/>
            <person name="Goodman L."/>
            <person name="Tafer H."/>
            <person name="Vignal A."/>
            <person name="Lee T."/>
            <person name="Kim K.W."/>
            <person name="Sheng Z."/>
            <person name="An Y."/>
            <person name="Searle S."/>
            <person name="Herrero J."/>
            <person name="Groenen M.A."/>
            <person name="Crooijmans R.P."/>
            <person name="Faraut T."/>
            <person name="Cai Q."/>
            <person name="Webster R.G."/>
            <person name="Aldridge J.R."/>
            <person name="Warren W.C."/>
            <person name="Bartschat S."/>
            <person name="Kehr S."/>
            <person name="Marz M."/>
            <person name="Stadler P.F."/>
            <person name="Smith J."/>
            <person name="Kraus R.H."/>
            <person name="Zhao Y."/>
            <person name="Ren L."/>
            <person name="Fei J."/>
            <person name="Morisson M."/>
            <person name="Kaiser P."/>
            <person name="Griffin D.K."/>
            <person name="Rao M."/>
            <person name="Pitel F."/>
            <person name="Wang J."/>
            <person name="Li N."/>
        </authorList>
    </citation>
    <scope>NUCLEOTIDE SEQUENCE [LARGE SCALE GENOMIC DNA]</scope>
</reference>